<dbReference type="Pfam" id="PF13420">
    <property type="entry name" value="Acetyltransf_4"/>
    <property type="match status" value="1"/>
</dbReference>
<reference evidence="2 3" key="1">
    <citation type="journal article" date="2015" name="Nature">
        <title>rRNA introns, odd ribosomes, and small enigmatic genomes across a large radiation of phyla.</title>
        <authorList>
            <person name="Brown C.T."/>
            <person name="Hug L.A."/>
            <person name="Thomas B.C."/>
            <person name="Sharon I."/>
            <person name="Castelle C.J."/>
            <person name="Singh A."/>
            <person name="Wilkins M.J."/>
            <person name="Williams K.H."/>
            <person name="Banfield J.F."/>
        </authorList>
    </citation>
    <scope>NUCLEOTIDE SEQUENCE [LARGE SCALE GENOMIC DNA]</scope>
</reference>
<dbReference type="STRING" id="1618345.UT18_C0026G0018"/>
<dbReference type="Gene3D" id="3.40.630.30">
    <property type="match status" value="1"/>
</dbReference>
<dbReference type="InterPro" id="IPR000182">
    <property type="entry name" value="GNAT_dom"/>
</dbReference>
<organism evidence="2 3">
    <name type="scientific">candidate division CPR2 bacterium GW2011_GWC2_39_10</name>
    <dbReference type="NCBI Taxonomy" id="1618345"/>
    <lineage>
        <taxon>Bacteria</taxon>
        <taxon>Bacteria division CPR2</taxon>
    </lineage>
</organism>
<dbReference type="SUPFAM" id="SSF55729">
    <property type="entry name" value="Acyl-CoA N-acyltransferases (Nat)"/>
    <property type="match status" value="1"/>
</dbReference>
<evidence type="ECO:0000313" key="2">
    <source>
        <dbReference type="EMBL" id="KKQ93143.1"/>
    </source>
</evidence>
<feature type="domain" description="N-acetyltransferase" evidence="1">
    <location>
        <begin position="2"/>
        <end position="165"/>
    </location>
</feature>
<comment type="caution">
    <text evidence="2">The sequence shown here is derived from an EMBL/GenBank/DDBJ whole genome shotgun (WGS) entry which is preliminary data.</text>
</comment>
<dbReference type="Proteomes" id="UP000034207">
    <property type="component" value="Unassembled WGS sequence"/>
</dbReference>
<protein>
    <submittedName>
        <fullName evidence="2">WfbC</fullName>
    </submittedName>
</protein>
<dbReference type="GO" id="GO:0016747">
    <property type="term" value="F:acyltransferase activity, transferring groups other than amino-acyl groups"/>
    <property type="evidence" value="ECO:0007669"/>
    <property type="project" value="InterPro"/>
</dbReference>
<gene>
    <name evidence="2" type="ORF">UT18_C0026G0018</name>
</gene>
<dbReference type="PROSITE" id="PS51186">
    <property type="entry name" value="GNAT"/>
    <property type="match status" value="1"/>
</dbReference>
<dbReference type="PANTHER" id="PTHR43415">
    <property type="entry name" value="SPERMIDINE N(1)-ACETYLTRANSFERASE"/>
    <property type="match status" value="1"/>
</dbReference>
<evidence type="ECO:0000313" key="3">
    <source>
        <dbReference type="Proteomes" id="UP000034207"/>
    </source>
</evidence>
<accession>A0A0G0LMR5</accession>
<dbReference type="CDD" id="cd04301">
    <property type="entry name" value="NAT_SF"/>
    <property type="match status" value="1"/>
</dbReference>
<evidence type="ECO:0000259" key="1">
    <source>
        <dbReference type="PROSITE" id="PS51186"/>
    </source>
</evidence>
<sequence>MIKIKPQTRDDIKYRVKWLNDPTVNKYIGDTIGQCTTLKKQEKWFDDYKKVKGKKFFTIYDNDKPIGWMGLSNINIANKNADIFLAIGEDEYRGKGYGKIALLWLIDYAFKKLNLHKINLGVIENNIFAIKLYKSVGFEVEGKMKDEVWHDGIYYNFLSMALFNNE</sequence>
<dbReference type="PANTHER" id="PTHR43415:SF3">
    <property type="entry name" value="GNAT-FAMILY ACETYLTRANSFERASE"/>
    <property type="match status" value="1"/>
</dbReference>
<proteinExistence type="predicted"/>
<name>A0A0G0LMR5_UNCC2</name>
<dbReference type="EMBL" id="LBVV01000026">
    <property type="protein sequence ID" value="KKQ93143.1"/>
    <property type="molecule type" value="Genomic_DNA"/>
</dbReference>
<dbReference type="InterPro" id="IPR016181">
    <property type="entry name" value="Acyl_CoA_acyltransferase"/>
</dbReference>
<dbReference type="AlphaFoldDB" id="A0A0G0LMR5"/>